<dbReference type="RefSeq" id="XP_041546440.1">
    <property type="nucleotide sequence ID" value="XM_041693124.1"/>
</dbReference>
<accession>A0A7R8A3C2</accession>
<sequence length="144" mass="16001">MAQLDDTRSLTLDTPRNFKPFTLSSLDHIVPSVYLFFYITFKLDSPSDGIPVLRNGISRLLDALPFLSGNIVMIEELDGKQNLMQVTPAEASALHRSPMLKVIHHGAKTTAVECDDVQHADFVPIPLHLHTTDPSPVLRFQANV</sequence>
<evidence type="ECO:0000313" key="2">
    <source>
        <dbReference type="Proteomes" id="UP000661280"/>
    </source>
</evidence>
<dbReference type="EMBL" id="AP024430">
    <property type="protein sequence ID" value="BCS02678.1"/>
    <property type="molecule type" value="Genomic_DNA"/>
</dbReference>
<dbReference type="InterPro" id="IPR023213">
    <property type="entry name" value="CAT-like_dom_sf"/>
</dbReference>
<keyword evidence="2" id="KW-1185">Reference proteome</keyword>
<proteinExistence type="predicted"/>
<name>A0A7R8A3C2_ASPKA</name>
<dbReference type="OrthoDB" id="1862401at2759"/>
<organism evidence="1 2">
    <name type="scientific">Aspergillus kawachii</name>
    <name type="common">White koji mold</name>
    <name type="synonym">Aspergillus awamori var. kawachi</name>
    <dbReference type="NCBI Taxonomy" id="1069201"/>
    <lineage>
        <taxon>Eukaryota</taxon>
        <taxon>Fungi</taxon>
        <taxon>Dikarya</taxon>
        <taxon>Ascomycota</taxon>
        <taxon>Pezizomycotina</taxon>
        <taxon>Eurotiomycetes</taxon>
        <taxon>Eurotiomycetidae</taxon>
        <taxon>Eurotiales</taxon>
        <taxon>Aspergillaceae</taxon>
        <taxon>Aspergillus</taxon>
        <taxon>Aspergillus subgen. Circumdati</taxon>
    </lineage>
</organism>
<dbReference type="AlphaFoldDB" id="A0A7R8A3C2"/>
<dbReference type="Proteomes" id="UP000661280">
    <property type="component" value="Chromosome 6"/>
</dbReference>
<dbReference type="GeneID" id="64963999"/>
<reference evidence="1" key="1">
    <citation type="submission" date="2021-01" db="EMBL/GenBank/DDBJ databases">
        <authorList>
            <consortium name="Aspergillus luchuensis mut. kawachii IFO 4304 genome sequencing consortium"/>
            <person name="Kazuki M."/>
            <person name="Futagami T."/>
        </authorList>
    </citation>
    <scope>NUCLEOTIDE SEQUENCE</scope>
    <source>
        <strain evidence="1">IFO 4308</strain>
    </source>
</reference>
<reference evidence="1" key="2">
    <citation type="submission" date="2021-02" db="EMBL/GenBank/DDBJ databases">
        <title>Aspergillus luchuensis mut. kawachii IFO 4304 genome sequence.</title>
        <authorList>
            <person name="Mori K."/>
            <person name="Kadooka C."/>
            <person name="Goto M."/>
            <person name="Futagami T."/>
        </authorList>
    </citation>
    <scope>NUCLEOTIDE SEQUENCE</scope>
    <source>
        <strain evidence="1">IFO 4308</strain>
    </source>
</reference>
<evidence type="ECO:0000313" key="1">
    <source>
        <dbReference type="EMBL" id="BCS02678.1"/>
    </source>
</evidence>
<gene>
    <name evidence="1" type="ORF">AKAW2_60942S</name>
</gene>
<dbReference type="Gene3D" id="3.30.559.10">
    <property type="entry name" value="Chloramphenicol acetyltransferase-like domain"/>
    <property type="match status" value="1"/>
</dbReference>
<protein>
    <submittedName>
        <fullName evidence="1">Uncharacterized protein</fullName>
    </submittedName>
</protein>
<dbReference type="KEGG" id="aluc:AKAW2_60942S"/>